<dbReference type="GO" id="GO:0005737">
    <property type="term" value="C:cytoplasm"/>
    <property type="evidence" value="ECO:0007669"/>
    <property type="project" value="UniProtKB-ARBA"/>
</dbReference>
<comment type="similarity">
    <text evidence="1">Belongs to the peptidase M24B family.</text>
</comment>
<evidence type="ECO:0000256" key="3">
    <source>
        <dbReference type="ARBA" id="ARBA00022801"/>
    </source>
</evidence>
<evidence type="ECO:0000259" key="6">
    <source>
        <dbReference type="Pfam" id="PF16188"/>
    </source>
</evidence>
<evidence type="ECO:0000313" key="8">
    <source>
        <dbReference type="Proteomes" id="UP000823618"/>
    </source>
</evidence>
<proteinExistence type="inferred from homology"/>
<dbReference type="AlphaFoldDB" id="A0A9D9HY33"/>
<keyword evidence="3" id="KW-0378">Hydrolase</keyword>
<dbReference type="InterPro" id="IPR036005">
    <property type="entry name" value="Creatinase/aminopeptidase-like"/>
</dbReference>
<dbReference type="Pfam" id="PF16188">
    <property type="entry name" value="Peptidase_M24_C"/>
    <property type="match status" value="1"/>
</dbReference>
<evidence type="ECO:0000256" key="1">
    <source>
        <dbReference type="ARBA" id="ARBA00008766"/>
    </source>
</evidence>
<dbReference type="GO" id="GO:0070006">
    <property type="term" value="F:metalloaminopeptidase activity"/>
    <property type="evidence" value="ECO:0007669"/>
    <property type="project" value="InterPro"/>
</dbReference>
<dbReference type="FunFam" id="3.90.230.10:FF:000009">
    <property type="entry name" value="xaa-Pro aminopeptidase 2"/>
    <property type="match status" value="1"/>
</dbReference>
<comment type="caution">
    <text evidence="7">The sequence shown here is derived from an EMBL/GenBank/DDBJ whole genome shotgun (WGS) entry which is preliminary data.</text>
</comment>
<sequence>MNHIADERINKLRELMKERHIDAYIVPTADFHESEYVGTYFESRIFLTGFTGSAGTAVVTMEEAALWVDGRYFVQAEEQIAGSSIILQKMGQEGVPTIEEYLKEKMPQEGVLGFDGRVMNTSMGEELEALLAEKEVAITCQEDLIGQIWIDRPEISKEPVWILDDRFAGKSAKDKIRELREDMKRERATVHILTTLDDIAWLLNIRGNDIACNPMVLSYAMITEQDFYLYIHSEVINEEVASYLKEQGVTVKGYEEIYTMVSELRNETVLLEKGCTNYAIYSAIAHSNDVMDKINPTVLKKAIKNPTEIENMKKAHLKDGVAMVKFIRWMKENIGKIPMDEMSVSNYLDQLRSEQEGNLGLSFHTISAYGPHAAMCHYSATEETNVPIEAKGLYLVDSGGQYYEGTTDVTRTIAVGELTKEEKEHFTLTVMSMLRLGAVKFLYGCRGLTLDYVAREPFWSRGLNYDHGTGHGVGFLANVHERPNGIRWKMVQERQDHSVFEEGMVTSNEPGIYIAGSHGVRTENLIVCKKAEKNEYGQFMKFEYLTMVPIDLDAIDPTIMTERDITLLNAYHKEVYE</sequence>
<dbReference type="InterPro" id="IPR032416">
    <property type="entry name" value="Peptidase_M24_C"/>
</dbReference>
<dbReference type="Gene3D" id="3.40.350.10">
    <property type="entry name" value="Creatinase/prolidase N-terminal domain"/>
    <property type="match status" value="2"/>
</dbReference>
<gene>
    <name evidence="7" type="ORF">IAC13_01560</name>
</gene>
<name>A0A9D9HY33_9FIRM</name>
<dbReference type="Gene3D" id="3.90.230.10">
    <property type="entry name" value="Creatinase/methionine aminopeptidase superfamily"/>
    <property type="match status" value="1"/>
</dbReference>
<dbReference type="GO" id="GO:0046872">
    <property type="term" value="F:metal ion binding"/>
    <property type="evidence" value="ECO:0007669"/>
    <property type="project" value="UniProtKB-KW"/>
</dbReference>
<dbReference type="Pfam" id="PF01321">
    <property type="entry name" value="Creatinase_N"/>
    <property type="match status" value="1"/>
</dbReference>
<keyword evidence="2" id="KW-0479">Metal-binding</keyword>
<reference evidence="7" key="2">
    <citation type="journal article" date="2021" name="PeerJ">
        <title>Extensive microbial diversity within the chicken gut microbiome revealed by metagenomics and culture.</title>
        <authorList>
            <person name="Gilroy R."/>
            <person name="Ravi A."/>
            <person name="Getino M."/>
            <person name="Pursley I."/>
            <person name="Horton D.L."/>
            <person name="Alikhan N.F."/>
            <person name="Baker D."/>
            <person name="Gharbi K."/>
            <person name="Hall N."/>
            <person name="Watson M."/>
            <person name="Adriaenssens E.M."/>
            <person name="Foster-Nyarko E."/>
            <person name="Jarju S."/>
            <person name="Secka A."/>
            <person name="Antonio M."/>
            <person name="Oren A."/>
            <person name="Chaudhuri R.R."/>
            <person name="La Ragione R."/>
            <person name="Hildebrand F."/>
            <person name="Pallen M.J."/>
        </authorList>
    </citation>
    <scope>NUCLEOTIDE SEQUENCE</scope>
    <source>
        <strain evidence="7">E3-2379</strain>
    </source>
</reference>
<dbReference type="PANTHER" id="PTHR43763:SF6">
    <property type="entry name" value="XAA-PRO AMINOPEPTIDASE 1"/>
    <property type="match status" value="1"/>
</dbReference>
<dbReference type="SUPFAM" id="SSF55920">
    <property type="entry name" value="Creatinase/aminopeptidase"/>
    <property type="match status" value="1"/>
</dbReference>
<protein>
    <submittedName>
        <fullName evidence="7">Aminopeptidase P family protein</fullName>
    </submittedName>
</protein>
<dbReference type="InterPro" id="IPR050422">
    <property type="entry name" value="X-Pro_aminopeptidase_P"/>
</dbReference>
<evidence type="ECO:0000313" key="7">
    <source>
        <dbReference type="EMBL" id="MBO8462599.1"/>
    </source>
</evidence>
<dbReference type="InterPro" id="IPR033740">
    <property type="entry name" value="Pept_M24B"/>
</dbReference>
<dbReference type="Pfam" id="PF16189">
    <property type="entry name" value="Creatinase_N_2"/>
    <property type="match status" value="1"/>
</dbReference>
<feature type="domain" description="Peptidase M24" evidence="4">
    <location>
        <begin position="310"/>
        <end position="529"/>
    </location>
</feature>
<dbReference type="SUPFAM" id="SSF53092">
    <property type="entry name" value="Creatinase/prolidase N-terminal domain"/>
    <property type="match status" value="1"/>
</dbReference>
<dbReference type="EMBL" id="JADIML010000046">
    <property type="protein sequence ID" value="MBO8462599.1"/>
    <property type="molecule type" value="Genomic_DNA"/>
</dbReference>
<accession>A0A9D9HY33</accession>
<evidence type="ECO:0000259" key="5">
    <source>
        <dbReference type="Pfam" id="PF01321"/>
    </source>
</evidence>
<dbReference type="InterPro" id="IPR000587">
    <property type="entry name" value="Creatinase_N"/>
</dbReference>
<organism evidence="7 8">
    <name type="scientific">Candidatus Scybalomonas excrementavium</name>
    <dbReference type="NCBI Taxonomy" id="2840943"/>
    <lineage>
        <taxon>Bacteria</taxon>
        <taxon>Bacillati</taxon>
        <taxon>Bacillota</taxon>
        <taxon>Clostridia</taxon>
        <taxon>Lachnospirales</taxon>
        <taxon>Lachnospiraceae</taxon>
        <taxon>Lachnospiraceae incertae sedis</taxon>
        <taxon>Candidatus Scybalomonas</taxon>
    </lineage>
</organism>
<feature type="domain" description="Creatinase N-terminal" evidence="5">
    <location>
        <begin position="8"/>
        <end position="136"/>
    </location>
</feature>
<evidence type="ECO:0000256" key="2">
    <source>
        <dbReference type="ARBA" id="ARBA00022723"/>
    </source>
</evidence>
<reference evidence="7" key="1">
    <citation type="submission" date="2020-10" db="EMBL/GenBank/DDBJ databases">
        <authorList>
            <person name="Gilroy R."/>
        </authorList>
    </citation>
    <scope>NUCLEOTIDE SEQUENCE</scope>
    <source>
        <strain evidence="7">E3-2379</strain>
    </source>
</reference>
<evidence type="ECO:0000259" key="4">
    <source>
        <dbReference type="Pfam" id="PF00557"/>
    </source>
</evidence>
<dbReference type="InterPro" id="IPR029149">
    <property type="entry name" value="Creatin/AminoP/Spt16_N"/>
</dbReference>
<dbReference type="FunFam" id="3.40.350.10:FF:000003">
    <property type="entry name" value="Xaa-pro aminopeptidase P"/>
    <property type="match status" value="1"/>
</dbReference>
<dbReference type="Proteomes" id="UP000823618">
    <property type="component" value="Unassembled WGS sequence"/>
</dbReference>
<keyword evidence="7" id="KW-0645">Protease</keyword>
<keyword evidence="7" id="KW-0031">Aminopeptidase</keyword>
<feature type="non-terminal residue" evidence="7">
    <location>
        <position position="577"/>
    </location>
</feature>
<dbReference type="Pfam" id="PF00557">
    <property type="entry name" value="Peptidase_M24"/>
    <property type="match status" value="1"/>
</dbReference>
<dbReference type="CDD" id="cd01085">
    <property type="entry name" value="APP"/>
    <property type="match status" value="1"/>
</dbReference>
<feature type="domain" description="Peptidase M24 C-terminal" evidence="6">
    <location>
        <begin position="538"/>
        <end position="577"/>
    </location>
</feature>
<dbReference type="PANTHER" id="PTHR43763">
    <property type="entry name" value="XAA-PRO AMINOPEPTIDASE 1"/>
    <property type="match status" value="1"/>
</dbReference>
<dbReference type="InterPro" id="IPR000994">
    <property type="entry name" value="Pept_M24"/>
</dbReference>